<keyword evidence="2" id="KW-0229">DNA integration</keyword>
<keyword evidence="4" id="KW-0233">DNA recombination</keyword>
<evidence type="ECO:0000256" key="2">
    <source>
        <dbReference type="ARBA" id="ARBA00022908"/>
    </source>
</evidence>
<name>A0A562NW20_9HYPH</name>
<accession>A0A562NW20</accession>
<dbReference type="RefSeq" id="WP_145718326.1">
    <property type="nucleotide sequence ID" value="NZ_BSPF01000027.1"/>
</dbReference>
<dbReference type="Gene3D" id="1.10.443.10">
    <property type="entry name" value="Intergrase catalytic core"/>
    <property type="match status" value="1"/>
</dbReference>
<protein>
    <submittedName>
        <fullName evidence="6">Site-specific recombinase XerD</fullName>
    </submittedName>
</protein>
<proteinExistence type="inferred from homology"/>
<dbReference type="PANTHER" id="PTHR30629:SF2">
    <property type="entry name" value="PROPHAGE INTEGRASE INTS-RELATED"/>
    <property type="match status" value="1"/>
</dbReference>
<feature type="domain" description="Tyr recombinase" evidence="5">
    <location>
        <begin position="208"/>
        <end position="415"/>
    </location>
</feature>
<dbReference type="EMBL" id="VLKT01000016">
    <property type="protein sequence ID" value="TWI36408.1"/>
    <property type="molecule type" value="Genomic_DNA"/>
</dbReference>
<reference evidence="6 7" key="1">
    <citation type="journal article" date="2015" name="Stand. Genomic Sci.">
        <title>Genomic Encyclopedia of Bacterial and Archaeal Type Strains, Phase III: the genomes of soil and plant-associated and newly described type strains.</title>
        <authorList>
            <person name="Whitman W.B."/>
            <person name="Woyke T."/>
            <person name="Klenk H.P."/>
            <person name="Zhou Y."/>
            <person name="Lilburn T.G."/>
            <person name="Beck B.J."/>
            <person name="De Vos P."/>
            <person name="Vandamme P."/>
            <person name="Eisen J.A."/>
            <person name="Garrity G."/>
            <person name="Hugenholtz P."/>
            <person name="Kyrpides N.C."/>
        </authorList>
    </citation>
    <scope>NUCLEOTIDE SEQUENCE [LARGE SCALE GENOMIC DNA]</scope>
    <source>
        <strain evidence="6 7">CGMCC 1.2546</strain>
    </source>
</reference>
<gene>
    <name evidence="6" type="ORF">IQ26_02921</name>
</gene>
<keyword evidence="7" id="KW-1185">Reference proteome</keyword>
<dbReference type="AlphaFoldDB" id="A0A562NW20"/>
<organism evidence="6 7">
    <name type="scientific">Mesorhizobium tianshanense</name>
    <dbReference type="NCBI Taxonomy" id="39844"/>
    <lineage>
        <taxon>Bacteria</taxon>
        <taxon>Pseudomonadati</taxon>
        <taxon>Pseudomonadota</taxon>
        <taxon>Alphaproteobacteria</taxon>
        <taxon>Hyphomicrobiales</taxon>
        <taxon>Phyllobacteriaceae</taxon>
        <taxon>Mesorhizobium</taxon>
    </lineage>
</organism>
<evidence type="ECO:0000313" key="6">
    <source>
        <dbReference type="EMBL" id="TWI36408.1"/>
    </source>
</evidence>
<dbReference type="PANTHER" id="PTHR30629">
    <property type="entry name" value="PROPHAGE INTEGRASE"/>
    <property type="match status" value="1"/>
</dbReference>
<evidence type="ECO:0000256" key="4">
    <source>
        <dbReference type="ARBA" id="ARBA00023172"/>
    </source>
</evidence>
<dbReference type="GO" id="GO:0006310">
    <property type="term" value="P:DNA recombination"/>
    <property type="evidence" value="ECO:0007669"/>
    <property type="project" value="UniProtKB-KW"/>
</dbReference>
<keyword evidence="3" id="KW-0238">DNA-binding</keyword>
<dbReference type="InterPro" id="IPR010998">
    <property type="entry name" value="Integrase_recombinase_N"/>
</dbReference>
<evidence type="ECO:0000256" key="3">
    <source>
        <dbReference type="ARBA" id="ARBA00023125"/>
    </source>
</evidence>
<comment type="caution">
    <text evidence="6">The sequence shown here is derived from an EMBL/GenBank/DDBJ whole genome shotgun (WGS) entry which is preliminary data.</text>
</comment>
<dbReference type="Gene3D" id="1.10.150.130">
    <property type="match status" value="1"/>
</dbReference>
<dbReference type="Proteomes" id="UP000317122">
    <property type="component" value="Unassembled WGS sequence"/>
</dbReference>
<dbReference type="Pfam" id="PF00589">
    <property type="entry name" value="Phage_integrase"/>
    <property type="match status" value="1"/>
</dbReference>
<comment type="similarity">
    <text evidence="1">Belongs to the 'phage' integrase family.</text>
</comment>
<evidence type="ECO:0000256" key="1">
    <source>
        <dbReference type="ARBA" id="ARBA00008857"/>
    </source>
</evidence>
<evidence type="ECO:0000313" key="7">
    <source>
        <dbReference type="Proteomes" id="UP000317122"/>
    </source>
</evidence>
<evidence type="ECO:0000259" key="5">
    <source>
        <dbReference type="PROSITE" id="PS51898"/>
    </source>
</evidence>
<dbReference type="InterPro" id="IPR011010">
    <property type="entry name" value="DNA_brk_join_enz"/>
</dbReference>
<dbReference type="InterPro" id="IPR013762">
    <property type="entry name" value="Integrase-like_cat_sf"/>
</dbReference>
<dbReference type="InterPro" id="IPR002104">
    <property type="entry name" value="Integrase_catalytic"/>
</dbReference>
<dbReference type="InterPro" id="IPR050808">
    <property type="entry name" value="Phage_Integrase"/>
</dbReference>
<dbReference type="GO" id="GO:0003677">
    <property type="term" value="F:DNA binding"/>
    <property type="evidence" value="ECO:0007669"/>
    <property type="project" value="UniProtKB-KW"/>
</dbReference>
<dbReference type="SUPFAM" id="SSF56349">
    <property type="entry name" value="DNA breaking-rejoining enzymes"/>
    <property type="match status" value="1"/>
</dbReference>
<dbReference type="GO" id="GO:0015074">
    <property type="term" value="P:DNA integration"/>
    <property type="evidence" value="ECO:0007669"/>
    <property type="project" value="UniProtKB-KW"/>
</dbReference>
<dbReference type="OrthoDB" id="7615137at2"/>
<dbReference type="PROSITE" id="PS51898">
    <property type="entry name" value="TYR_RECOMBINASE"/>
    <property type="match status" value="1"/>
</dbReference>
<sequence length="438" mass="50070">MNQRKSNRHHFTQRFIDKLVAPTEDGKQKVLFDESLPGFGVQLSGLTVSKIYIVQKDIFARTVRRTVAHVNELKLDKAREVAGLMLLQMRQGIDPKPRKIAEEKDEAPVTLEQGLERYLKAKTKLRDGSISKYRRAVRYLGWGHKPMCEITRMMVEDKFWAMTEERGPTTANDTFVALRAIWLFMEKRSPLPSNPCFILADSWHDIPRRTTIVPDDKLATLYTALDGEAPSNAAYVRFLMFTGMRKNEARTLRWADINFNHEPADLLDRKRLGKIGTITIPPERHKSGNRTKTPFVLPMSREVRNVLIACKQIRENDFVFPGWRKGEPVKDIDRLFWRLSDACGMSAEVVDEKTGKKKLNRLLTPHALRRTFLTASTNAGVHVWHQKALLNHSSGRDVTAGYNIVDMPALLKAAQMTCDYLSDLCGVKQDWTENVVGL</sequence>